<dbReference type="CDD" id="cd06170">
    <property type="entry name" value="LuxR_C_like"/>
    <property type="match status" value="1"/>
</dbReference>
<proteinExistence type="predicted"/>
<evidence type="ECO:0000256" key="3">
    <source>
        <dbReference type="ARBA" id="ARBA00023163"/>
    </source>
</evidence>
<dbReference type="InterPro" id="IPR016032">
    <property type="entry name" value="Sig_transdc_resp-reg_C-effctor"/>
</dbReference>
<dbReference type="InterPro" id="IPR036388">
    <property type="entry name" value="WH-like_DNA-bd_sf"/>
</dbReference>
<protein>
    <submittedName>
        <fullName evidence="5">Response regulator transcription factor</fullName>
    </submittedName>
</protein>
<evidence type="ECO:0000256" key="2">
    <source>
        <dbReference type="ARBA" id="ARBA00023125"/>
    </source>
</evidence>
<keyword evidence="6" id="KW-1185">Reference proteome</keyword>
<dbReference type="Proteomes" id="UP001597229">
    <property type="component" value="Unassembled WGS sequence"/>
</dbReference>
<dbReference type="PROSITE" id="PS00622">
    <property type="entry name" value="HTH_LUXR_1"/>
    <property type="match status" value="1"/>
</dbReference>
<sequence>MAVNLQWWTRLAGDVRAAGRGDIAVETPLLAVRDQLGFDCAALFARHAPVANVDYPADALAYLASTYSRTCPVHQLVVRRGLPMRIADVPVDLRETRTYHEVIAPNHFGEGVTLPLGDAGFLTLSSLHARPLDEHSLLALAMLAHDLAGMIDPGADGTAAEVVLWLSGDKLVARAGDPARSPLTAAELRLAARASTGRRDGVRLAHRALDGAWWWVRAVARPQGALVRMGRGPILGDLTSRELDVVGLVARGWSNERISQALGIAVRTVRSHVESAMAKLGCANRTALARTAVEHDLDSIDALRVAAGGGGGAG</sequence>
<dbReference type="PANTHER" id="PTHR44688:SF16">
    <property type="entry name" value="DNA-BINDING TRANSCRIPTIONAL ACTIVATOR DEVR_DOSR"/>
    <property type="match status" value="1"/>
</dbReference>
<organism evidence="5 6">
    <name type="scientific">Nocardioides ginsengisoli</name>
    <dbReference type="NCBI Taxonomy" id="363868"/>
    <lineage>
        <taxon>Bacteria</taxon>
        <taxon>Bacillati</taxon>
        <taxon>Actinomycetota</taxon>
        <taxon>Actinomycetes</taxon>
        <taxon>Propionibacteriales</taxon>
        <taxon>Nocardioidaceae</taxon>
        <taxon>Nocardioides</taxon>
    </lineage>
</organism>
<accession>A0ABW3VUS3</accession>
<keyword evidence="1" id="KW-0805">Transcription regulation</keyword>
<comment type="caution">
    <text evidence="5">The sequence shown here is derived from an EMBL/GenBank/DDBJ whole genome shotgun (WGS) entry which is preliminary data.</text>
</comment>
<evidence type="ECO:0000256" key="1">
    <source>
        <dbReference type="ARBA" id="ARBA00023015"/>
    </source>
</evidence>
<gene>
    <name evidence="5" type="ORF">ACFQ3F_00805</name>
</gene>
<evidence type="ECO:0000259" key="4">
    <source>
        <dbReference type="PROSITE" id="PS50043"/>
    </source>
</evidence>
<evidence type="ECO:0000313" key="5">
    <source>
        <dbReference type="EMBL" id="MFD1246315.1"/>
    </source>
</evidence>
<dbReference type="PANTHER" id="PTHR44688">
    <property type="entry name" value="DNA-BINDING TRANSCRIPTIONAL ACTIVATOR DEVR_DOSR"/>
    <property type="match status" value="1"/>
</dbReference>
<dbReference type="PROSITE" id="PS50043">
    <property type="entry name" value="HTH_LUXR_2"/>
    <property type="match status" value="1"/>
</dbReference>
<dbReference type="Gene3D" id="3.30.450.80">
    <property type="entry name" value="Transcription factor LuxR-like, autoinducer-binding domain"/>
    <property type="match status" value="1"/>
</dbReference>
<dbReference type="SUPFAM" id="SSF75516">
    <property type="entry name" value="Pheromone-binding domain of LuxR-like quorum-sensing transcription factors"/>
    <property type="match status" value="1"/>
</dbReference>
<name>A0ABW3VUS3_9ACTN</name>
<dbReference type="SMART" id="SM00421">
    <property type="entry name" value="HTH_LUXR"/>
    <property type="match status" value="1"/>
</dbReference>
<dbReference type="InterPro" id="IPR036693">
    <property type="entry name" value="TF_LuxR_autoind-bd_dom_sf"/>
</dbReference>
<dbReference type="PRINTS" id="PR00038">
    <property type="entry name" value="HTHLUXR"/>
</dbReference>
<dbReference type="EMBL" id="JBHTLX010000002">
    <property type="protein sequence ID" value="MFD1246315.1"/>
    <property type="molecule type" value="Genomic_DNA"/>
</dbReference>
<keyword evidence="2" id="KW-0238">DNA-binding</keyword>
<dbReference type="InterPro" id="IPR000792">
    <property type="entry name" value="Tscrpt_reg_LuxR_C"/>
</dbReference>
<dbReference type="SUPFAM" id="SSF46894">
    <property type="entry name" value="C-terminal effector domain of the bipartite response regulators"/>
    <property type="match status" value="1"/>
</dbReference>
<dbReference type="RefSeq" id="WP_367920686.1">
    <property type="nucleotide sequence ID" value="NZ_BAABAC010000036.1"/>
</dbReference>
<dbReference type="Pfam" id="PF00196">
    <property type="entry name" value="GerE"/>
    <property type="match status" value="1"/>
</dbReference>
<keyword evidence="3" id="KW-0804">Transcription</keyword>
<feature type="domain" description="HTH luxR-type" evidence="4">
    <location>
        <begin position="231"/>
        <end position="296"/>
    </location>
</feature>
<reference evidence="6" key="1">
    <citation type="journal article" date="2019" name="Int. J. Syst. Evol. Microbiol.">
        <title>The Global Catalogue of Microorganisms (GCM) 10K type strain sequencing project: providing services to taxonomists for standard genome sequencing and annotation.</title>
        <authorList>
            <consortium name="The Broad Institute Genomics Platform"/>
            <consortium name="The Broad Institute Genome Sequencing Center for Infectious Disease"/>
            <person name="Wu L."/>
            <person name="Ma J."/>
        </authorList>
    </citation>
    <scope>NUCLEOTIDE SEQUENCE [LARGE SCALE GENOMIC DNA]</scope>
    <source>
        <strain evidence="6">CCUG 52478</strain>
    </source>
</reference>
<dbReference type="Gene3D" id="1.10.10.10">
    <property type="entry name" value="Winged helix-like DNA-binding domain superfamily/Winged helix DNA-binding domain"/>
    <property type="match status" value="1"/>
</dbReference>
<evidence type="ECO:0000313" key="6">
    <source>
        <dbReference type="Proteomes" id="UP001597229"/>
    </source>
</evidence>